<sequence>MKYLIPLVVSLLIGVYSFSQPARHVVLISIDGLRPAMYLDSGWASPNLHYLMREGSYAQHMLSVFPSFTYPSHSSMVTGAYPAEHEVCHNAPFAPLGNDGHWNWYTNLIKSRTIWDAAHEANLTSATVEWPVSVGAPVNWNVPEIWPVKDGDDRVTESRKYATPGLIEDIEKNATGLLTRDNMNESYLSFDETAGRMADYIIQHYKPNLLALHFACVDGAEHEEGIDGDSVRFAVESVDRAIGEVLESIERAGIQDSTAVIVVGDHGFSDIHRALRPNIWLATAGLLHTGNDWGMMFQPAGGSAFLYMEHPEDTTQLKDVRAFINSQPDSIRNLFRVVERPELTQMKADKRAVMALAARPGVIFSGAIKGAVIFPVKGGHHGYDPNIPEMYTGFISAGAGIVKGKVIPEIRVVDIAPLVMKLLGVSFDAPDGVVPKDILR</sequence>
<keyword evidence="2" id="KW-1185">Reference proteome</keyword>
<comment type="caution">
    <text evidence="1">The sequence shown here is derived from an EMBL/GenBank/DDBJ whole genome shotgun (WGS) entry which is preliminary data.</text>
</comment>
<dbReference type="PANTHER" id="PTHR10151:SF120">
    <property type="entry name" value="BIS(5'-ADENOSYL)-TRIPHOSPHATASE"/>
    <property type="match status" value="1"/>
</dbReference>
<dbReference type="SUPFAM" id="SSF53649">
    <property type="entry name" value="Alkaline phosphatase-like"/>
    <property type="match status" value="1"/>
</dbReference>
<evidence type="ECO:0000313" key="2">
    <source>
        <dbReference type="Proteomes" id="UP000294498"/>
    </source>
</evidence>
<reference evidence="1 2" key="1">
    <citation type="submission" date="2019-03" db="EMBL/GenBank/DDBJ databases">
        <title>Genomic Encyclopedia of Type Strains, Phase IV (KMG-IV): sequencing the most valuable type-strain genomes for metagenomic binning, comparative biology and taxonomic classification.</title>
        <authorList>
            <person name="Goeker M."/>
        </authorList>
    </citation>
    <scope>NUCLEOTIDE SEQUENCE [LARGE SCALE GENOMIC DNA]</scope>
    <source>
        <strain evidence="1 2">DSM 100059</strain>
    </source>
</reference>
<accession>A0A4V3GM34</accession>
<dbReference type="Proteomes" id="UP000294498">
    <property type="component" value="Unassembled WGS sequence"/>
</dbReference>
<dbReference type="OrthoDB" id="9779418at2"/>
<gene>
    <name evidence="1" type="ORF">EDB95_2876</name>
</gene>
<dbReference type="EMBL" id="SODV01000001">
    <property type="protein sequence ID" value="TDX01833.1"/>
    <property type="molecule type" value="Genomic_DNA"/>
</dbReference>
<evidence type="ECO:0000313" key="1">
    <source>
        <dbReference type="EMBL" id="TDX01833.1"/>
    </source>
</evidence>
<dbReference type="PANTHER" id="PTHR10151">
    <property type="entry name" value="ECTONUCLEOTIDE PYROPHOSPHATASE/PHOSPHODIESTERASE"/>
    <property type="match status" value="1"/>
</dbReference>
<organism evidence="1 2">
    <name type="scientific">Dinghuibacter silviterrae</name>
    <dbReference type="NCBI Taxonomy" id="1539049"/>
    <lineage>
        <taxon>Bacteria</taxon>
        <taxon>Pseudomonadati</taxon>
        <taxon>Bacteroidota</taxon>
        <taxon>Chitinophagia</taxon>
        <taxon>Chitinophagales</taxon>
        <taxon>Chitinophagaceae</taxon>
        <taxon>Dinghuibacter</taxon>
    </lineage>
</organism>
<dbReference type="GO" id="GO:0016787">
    <property type="term" value="F:hydrolase activity"/>
    <property type="evidence" value="ECO:0007669"/>
    <property type="project" value="UniProtKB-ARBA"/>
</dbReference>
<dbReference type="Pfam" id="PF01663">
    <property type="entry name" value="Phosphodiest"/>
    <property type="match status" value="1"/>
</dbReference>
<dbReference type="InterPro" id="IPR017850">
    <property type="entry name" value="Alkaline_phosphatase_core_sf"/>
</dbReference>
<dbReference type="InterPro" id="IPR002591">
    <property type="entry name" value="Phosphodiest/P_Trfase"/>
</dbReference>
<proteinExistence type="predicted"/>
<dbReference type="AlphaFoldDB" id="A0A4V3GM34"/>
<dbReference type="Gene3D" id="3.40.720.10">
    <property type="entry name" value="Alkaline Phosphatase, subunit A"/>
    <property type="match status" value="1"/>
</dbReference>
<protein>
    <submittedName>
        <fullName evidence="1">Putative AlkP superfamily pyrophosphatase or phosphodiesterase</fullName>
    </submittedName>
</protein>
<dbReference type="CDD" id="cd16018">
    <property type="entry name" value="Enpp"/>
    <property type="match status" value="1"/>
</dbReference>
<dbReference type="RefSeq" id="WP_133994471.1">
    <property type="nucleotide sequence ID" value="NZ_SODV01000001.1"/>
</dbReference>
<name>A0A4V3GM34_9BACT</name>